<protein>
    <submittedName>
        <fullName evidence="2">Uncharacterized protein</fullName>
    </submittedName>
</protein>
<feature type="compositionally biased region" description="Low complexity" evidence="1">
    <location>
        <begin position="104"/>
        <end position="120"/>
    </location>
</feature>
<dbReference type="EMBL" id="ML178856">
    <property type="protein sequence ID" value="TFK96698.1"/>
    <property type="molecule type" value="Genomic_DNA"/>
</dbReference>
<gene>
    <name evidence="2" type="ORF">BDV98DRAFT_608104</name>
</gene>
<accession>A0A5C3Q956</accession>
<dbReference type="AlphaFoldDB" id="A0A5C3Q956"/>
<evidence type="ECO:0000256" key="1">
    <source>
        <dbReference type="SAM" id="MobiDB-lite"/>
    </source>
</evidence>
<name>A0A5C3Q956_9AGAR</name>
<sequence length="185" mass="20584">MQMLSVYVLAQLAAGKNIPPPELRAPAPHAFTPEIPHPPVHPNSVPRPVLKRTPIDIYVESVMAKIERESPIPSGSRMILRVRAMHEIEANIEGMSQKEKERAGSAGPDSDKGSSSSPASRMAIDVMPKELLVYTEPGGLDLDVEKSIEALWFGFERHEERYRERLGGRMGYADDRIDVIIADYN</sequence>
<proteinExistence type="predicted"/>
<evidence type="ECO:0000313" key="2">
    <source>
        <dbReference type="EMBL" id="TFK96698.1"/>
    </source>
</evidence>
<evidence type="ECO:0000313" key="3">
    <source>
        <dbReference type="Proteomes" id="UP000305067"/>
    </source>
</evidence>
<dbReference type="Proteomes" id="UP000305067">
    <property type="component" value="Unassembled WGS sequence"/>
</dbReference>
<reference evidence="2 3" key="1">
    <citation type="journal article" date="2019" name="Nat. Ecol. Evol.">
        <title>Megaphylogeny resolves global patterns of mushroom evolution.</title>
        <authorList>
            <person name="Varga T."/>
            <person name="Krizsan K."/>
            <person name="Foldi C."/>
            <person name="Dima B."/>
            <person name="Sanchez-Garcia M."/>
            <person name="Sanchez-Ramirez S."/>
            <person name="Szollosi G.J."/>
            <person name="Szarkandi J.G."/>
            <person name="Papp V."/>
            <person name="Albert L."/>
            <person name="Andreopoulos W."/>
            <person name="Angelini C."/>
            <person name="Antonin V."/>
            <person name="Barry K.W."/>
            <person name="Bougher N.L."/>
            <person name="Buchanan P."/>
            <person name="Buyck B."/>
            <person name="Bense V."/>
            <person name="Catcheside P."/>
            <person name="Chovatia M."/>
            <person name="Cooper J."/>
            <person name="Damon W."/>
            <person name="Desjardin D."/>
            <person name="Finy P."/>
            <person name="Geml J."/>
            <person name="Haridas S."/>
            <person name="Hughes K."/>
            <person name="Justo A."/>
            <person name="Karasinski D."/>
            <person name="Kautmanova I."/>
            <person name="Kiss B."/>
            <person name="Kocsube S."/>
            <person name="Kotiranta H."/>
            <person name="LaButti K.M."/>
            <person name="Lechner B.E."/>
            <person name="Liimatainen K."/>
            <person name="Lipzen A."/>
            <person name="Lukacs Z."/>
            <person name="Mihaltcheva S."/>
            <person name="Morgado L.N."/>
            <person name="Niskanen T."/>
            <person name="Noordeloos M.E."/>
            <person name="Ohm R.A."/>
            <person name="Ortiz-Santana B."/>
            <person name="Ovrebo C."/>
            <person name="Racz N."/>
            <person name="Riley R."/>
            <person name="Savchenko A."/>
            <person name="Shiryaev A."/>
            <person name="Soop K."/>
            <person name="Spirin V."/>
            <person name="Szebenyi C."/>
            <person name="Tomsovsky M."/>
            <person name="Tulloss R.E."/>
            <person name="Uehling J."/>
            <person name="Grigoriev I.V."/>
            <person name="Vagvolgyi C."/>
            <person name="Papp T."/>
            <person name="Martin F.M."/>
            <person name="Miettinen O."/>
            <person name="Hibbett D.S."/>
            <person name="Nagy L.G."/>
        </authorList>
    </citation>
    <scope>NUCLEOTIDE SEQUENCE [LARGE SCALE GENOMIC DNA]</scope>
    <source>
        <strain evidence="2 3">CBS 309.79</strain>
    </source>
</reference>
<organism evidence="2 3">
    <name type="scientific">Pterulicium gracile</name>
    <dbReference type="NCBI Taxonomy" id="1884261"/>
    <lineage>
        <taxon>Eukaryota</taxon>
        <taxon>Fungi</taxon>
        <taxon>Dikarya</taxon>
        <taxon>Basidiomycota</taxon>
        <taxon>Agaricomycotina</taxon>
        <taxon>Agaricomycetes</taxon>
        <taxon>Agaricomycetidae</taxon>
        <taxon>Agaricales</taxon>
        <taxon>Pleurotineae</taxon>
        <taxon>Pterulaceae</taxon>
        <taxon>Pterulicium</taxon>
    </lineage>
</organism>
<keyword evidence="3" id="KW-1185">Reference proteome</keyword>
<feature type="region of interest" description="Disordered" evidence="1">
    <location>
        <begin position="93"/>
        <end position="120"/>
    </location>
</feature>